<proteinExistence type="predicted"/>
<evidence type="ECO:0000313" key="2">
    <source>
        <dbReference type="EMBL" id="CEI65956.1"/>
    </source>
</evidence>
<evidence type="ECO:0000313" key="3">
    <source>
        <dbReference type="Proteomes" id="UP000245910"/>
    </source>
</evidence>
<accession>A0A2L2TQX2</accession>
<reference evidence="3" key="1">
    <citation type="submission" date="2014-10" db="EMBL/GenBank/DDBJ databases">
        <authorList>
            <person name="King R."/>
        </authorList>
    </citation>
    <scope>NUCLEOTIDE SEQUENCE [LARGE SCALE GENOMIC DNA]</scope>
    <source>
        <strain evidence="3">A3/5</strain>
    </source>
</reference>
<name>A0A2L2TQX2_9HYPO</name>
<dbReference type="Proteomes" id="UP000245910">
    <property type="component" value="Chromosome I"/>
</dbReference>
<feature type="region of interest" description="Disordered" evidence="1">
    <location>
        <begin position="32"/>
        <end position="59"/>
    </location>
</feature>
<organism evidence="2 3">
    <name type="scientific">Fusarium venenatum</name>
    <dbReference type="NCBI Taxonomy" id="56646"/>
    <lineage>
        <taxon>Eukaryota</taxon>
        <taxon>Fungi</taxon>
        <taxon>Dikarya</taxon>
        <taxon>Ascomycota</taxon>
        <taxon>Pezizomycotina</taxon>
        <taxon>Sordariomycetes</taxon>
        <taxon>Hypocreomycetidae</taxon>
        <taxon>Hypocreales</taxon>
        <taxon>Nectriaceae</taxon>
        <taxon>Fusarium</taxon>
    </lineage>
</organism>
<dbReference type="AlphaFoldDB" id="A0A2L2TQX2"/>
<sequence length="59" mass="6716">MSETKAKLCLLAQPSAEIRFVNSKPTLIQPTGVWKDGCSKHQKPWPKSNRQRVEIEVPQ</sequence>
<protein>
    <submittedName>
        <fullName evidence="2">Uncharacterized protein</fullName>
    </submittedName>
</protein>
<evidence type="ECO:0000256" key="1">
    <source>
        <dbReference type="SAM" id="MobiDB-lite"/>
    </source>
</evidence>
<keyword evidence="3" id="KW-1185">Reference proteome</keyword>
<dbReference type="EMBL" id="LN649229">
    <property type="protein sequence ID" value="CEI65956.1"/>
    <property type="molecule type" value="Genomic_DNA"/>
</dbReference>